<reference evidence="1 2" key="1">
    <citation type="journal article" date="2020" name="Nature">
        <title>Bacterial chemolithoautotrophy via manganese oxidation.</title>
        <authorList>
            <person name="Yu H."/>
            <person name="Leadbetter J.R."/>
        </authorList>
    </citation>
    <scope>NUCLEOTIDE SEQUENCE [LARGE SCALE GENOMIC DNA]</scope>
    <source>
        <strain evidence="1 2">RBP-1</strain>
    </source>
</reference>
<sequence>MSAPDITHPFKAASALALLLYVVFLCVPNRAWADRSLEQALAAKDPKAVQRVIREAATVEPHLLMQAAVPLLEGGQRDQAVFWFYSGQLRARYWPTLQGQNAQILTILVMTLGEQVNAAAFRDIPALVKTLDAVVAWDEKTFARWAVAMKLDPTDPTMRERRRKAIDGLGPFKARLLAEREALEQQAREYKSPAQIEKEREEAVARNYSQAPVEVDVAGTRFRVPAHYISPQGEVARSEQRLPSIGFWVFLPDFGGYTRDNWRQPLGDPAAILIRVAAETRARPEDEVERFLAEGGADTERVGDREATVYDYRKTQARLPVNVVSRHHVFKAVKAGGGPYYAVCDAERGISEEGARCEMFFGDAQRGLRVSALFRRIHLVRMAEIEERLSAMLESWIVK</sequence>
<dbReference type="RefSeq" id="WP_168106289.1">
    <property type="nucleotide sequence ID" value="NZ_VTOX01000001.1"/>
</dbReference>
<evidence type="ECO:0000313" key="1">
    <source>
        <dbReference type="EMBL" id="NKE65274.1"/>
    </source>
</evidence>
<accession>A0A7X6I5P0</accession>
<proteinExistence type="predicted"/>
<comment type="caution">
    <text evidence="1">The sequence shown here is derived from an EMBL/GenBank/DDBJ whole genome shotgun (WGS) entry which is preliminary data.</text>
</comment>
<protein>
    <submittedName>
        <fullName evidence="1">Uncharacterized protein</fullName>
    </submittedName>
</protein>
<gene>
    <name evidence="1" type="ORF">RAMLITH_05525</name>
</gene>
<name>A0A7X6I5P0_9BURK</name>
<evidence type="ECO:0000313" key="2">
    <source>
        <dbReference type="Proteomes" id="UP000521868"/>
    </source>
</evidence>
<dbReference type="AlphaFoldDB" id="A0A7X6I5P0"/>
<organism evidence="1 2">
    <name type="scientific">Ramlibacter lithotrophicus</name>
    <dbReference type="NCBI Taxonomy" id="2606681"/>
    <lineage>
        <taxon>Bacteria</taxon>
        <taxon>Pseudomonadati</taxon>
        <taxon>Pseudomonadota</taxon>
        <taxon>Betaproteobacteria</taxon>
        <taxon>Burkholderiales</taxon>
        <taxon>Comamonadaceae</taxon>
        <taxon>Ramlibacter</taxon>
    </lineage>
</organism>
<dbReference type="Proteomes" id="UP000521868">
    <property type="component" value="Unassembled WGS sequence"/>
</dbReference>
<keyword evidence="2" id="KW-1185">Reference proteome</keyword>
<dbReference type="EMBL" id="VTOX01000001">
    <property type="protein sequence ID" value="NKE65274.1"/>
    <property type="molecule type" value="Genomic_DNA"/>
</dbReference>